<reference evidence="1" key="1">
    <citation type="journal article" date="2022" name="Front. Microbiol.">
        <title>Feed Insects as a Reservoir of Granadaene-Producing Lactococci.</title>
        <authorList>
            <person name="Neuzil-Bunesova V."/>
            <person name="Ramirez Garcia A."/>
            <person name="Modrackova N."/>
            <person name="Makovska M."/>
            <person name="Sabolova M."/>
            <person name="Sproer C."/>
            <person name="Bunk B."/>
            <person name="Blom J."/>
            <person name="Schwab C."/>
        </authorList>
    </citation>
    <scope>NUCLEOTIDE SEQUENCE</scope>
    <source>
        <strain evidence="1">I4/6O</strain>
    </source>
</reference>
<dbReference type="EMBL" id="CP086396">
    <property type="protein sequence ID" value="USJ21560.1"/>
    <property type="molecule type" value="Genomic_DNA"/>
</dbReference>
<gene>
    <name evidence="1" type="ORF">LMK00_11810</name>
</gene>
<name>A0A9Q8Y4X2_9LACT</name>
<dbReference type="AlphaFoldDB" id="A0A9Q8Y4X2"/>
<evidence type="ECO:0000313" key="2">
    <source>
        <dbReference type="Proteomes" id="UP001056730"/>
    </source>
</evidence>
<dbReference type="Proteomes" id="UP001056730">
    <property type="component" value="Plasmid p1"/>
</dbReference>
<protein>
    <submittedName>
        <fullName evidence="1">Uncharacterized protein</fullName>
    </submittedName>
</protein>
<evidence type="ECO:0000313" key="1">
    <source>
        <dbReference type="EMBL" id="USJ21560.1"/>
    </source>
</evidence>
<proteinExistence type="predicted"/>
<dbReference type="KEGG" id="lfo:LMK00_11810"/>
<accession>A0A9Q8Y4X2</accession>
<geneLocation type="plasmid" evidence="1 2">
    <name>p1</name>
</geneLocation>
<keyword evidence="1" id="KW-0614">Plasmid</keyword>
<dbReference type="RefSeq" id="WP_252175954.1">
    <property type="nucleotide sequence ID" value="NZ_CP086396.1"/>
</dbReference>
<organism evidence="1 2">
    <name type="scientific">Lactococcus formosensis</name>
    <dbReference type="NCBI Taxonomy" id="1281486"/>
    <lineage>
        <taxon>Bacteria</taxon>
        <taxon>Bacillati</taxon>
        <taxon>Bacillota</taxon>
        <taxon>Bacilli</taxon>
        <taxon>Lactobacillales</taxon>
        <taxon>Streptococcaceae</taxon>
        <taxon>Lactococcus</taxon>
    </lineage>
</organism>
<sequence>MEDELISLERMLRRKKIKKFKLQGKVQNYYKYLEKEESYNRSTGLRKFLLFKPRPVPVLLQSFLISLF</sequence>